<feature type="region of interest" description="Disordered" evidence="6">
    <location>
        <begin position="238"/>
        <end position="257"/>
    </location>
</feature>
<comment type="subcellular location">
    <subcellularLocation>
        <location evidence="1">Nucleus</location>
    </subcellularLocation>
</comment>
<comment type="similarity">
    <text evidence="4">Belongs to the HSF family.</text>
</comment>
<dbReference type="InterPro" id="IPR000232">
    <property type="entry name" value="HSF_DNA-bd"/>
</dbReference>
<dbReference type="SMART" id="SM00415">
    <property type="entry name" value="HSF"/>
    <property type="match status" value="1"/>
</dbReference>
<feature type="domain" description="HSF-type DNA-binding" evidence="7">
    <location>
        <begin position="6"/>
        <end position="99"/>
    </location>
</feature>
<dbReference type="EMBL" id="CT868040">
    <property type="protein sequence ID" value="CAK65602.1"/>
    <property type="molecule type" value="Genomic_DNA"/>
</dbReference>
<dbReference type="OMA" id="YEIRFQM"/>
<evidence type="ECO:0000313" key="9">
    <source>
        <dbReference type="Proteomes" id="UP000000600"/>
    </source>
</evidence>
<dbReference type="OrthoDB" id="60033at2759"/>
<evidence type="ECO:0000256" key="4">
    <source>
        <dbReference type="RuleBase" id="RU004020"/>
    </source>
</evidence>
<dbReference type="HOGENOM" id="CLU_089138_0_0_1"/>
<keyword evidence="9" id="KW-1185">Reference proteome</keyword>
<reference evidence="8 9" key="1">
    <citation type="journal article" date="2006" name="Nature">
        <title>Global trends of whole-genome duplications revealed by the ciliate Paramecium tetraurelia.</title>
        <authorList>
            <consortium name="Genoscope"/>
            <person name="Aury J.-M."/>
            <person name="Jaillon O."/>
            <person name="Duret L."/>
            <person name="Noel B."/>
            <person name="Jubin C."/>
            <person name="Porcel B.M."/>
            <person name="Segurens B."/>
            <person name="Daubin V."/>
            <person name="Anthouard V."/>
            <person name="Aiach N."/>
            <person name="Arnaiz O."/>
            <person name="Billaut A."/>
            <person name="Beisson J."/>
            <person name="Blanc I."/>
            <person name="Bouhouche K."/>
            <person name="Camara F."/>
            <person name="Duharcourt S."/>
            <person name="Guigo R."/>
            <person name="Gogendeau D."/>
            <person name="Katinka M."/>
            <person name="Keller A.-M."/>
            <person name="Kissmehl R."/>
            <person name="Klotz C."/>
            <person name="Koll F."/>
            <person name="Le Moue A."/>
            <person name="Lepere C."/>
            <person name="Malinsky S."/>
            <person name="Nowacki M."/>
            <person name="Nowak J.K."/>
            <person name="Plattner H."/>
            <person name="Poulain J."/>
            <person name="Ruiz F."/>
            <person name="Serrano V."/>
            <person name="Zagulski M."/>
            <person name="Dessen P."/>
            <person name="Betermier M."/>
            <person name="Weissenbach J."/>
            <person name="Scarpelli C."/>
            <person name="Schachter V."/>
            <person name="Sperling L."/>
            <person name="Meyer E."/>
            <person name="Cohen J."/>
            <person name="Wincker P."/>
        </authorList>
    </citation>
    <scope>NUCLEOTIDE SEQUENCE [LARGE SCALE GENOMIC DNA]</scope>
    <source>
        <strain evidence="8 9">Stock d4-2</strain>
    </source>
</reference>
<dbReference type="GO" id="GO:0003700">
    <property type="term" value="F:DNA-binding transcription factor activity"/>
    <property type="evidence" value="ECO:0007669"/>
    <property type="project" value="InterPro"/>
</dbReference>
<proteinExistence type="inferred from homology"/>
<sequence length="257" mass="30989">MEDIKQVPSFLIKLYEILESEQAAICWNKEGTTFQIQDPELLTDQILPQYFKHRNYQSFLRQLNMYGFKKLKNKQGKNEFVHQQFRRGVKNNLLKIKRRNQEDIKQSLETLTKEFQSESYLIEHEKMRRQLMQMQQEQQRILYEIRFQMDRNRKLQRETQDIIDVSYYKLMQKINQMKNYSVAKLNKLVLIIQKLPQDAQISKMAMLKDKILRKLETIEQDNCQLKDISFDKQESNSYYEPNLTGVRSPAGYSPKTK</sequence>
<evidence type="ECO:0000313" key="8">
    <source>
        <dbReference type="EMBL" id="CAK65602.1"/>
    </source>
</evidence>
<dbReference type="PANTHER" id="PTHR10015">
    <property type="entry name" value="HEAT SHOCK TRANSCRIPTION FACTOR"/>
    <property type="match status" value="1"/>
</dbReference>
<keyword evidence="2" id="KW-0238">DNA-binding</keyword>
<evidence type="ECO:0000256" key="3">
    <source>
        <dbReference type="ARBA" id="ARBA00023242"/>
    </source>
</evidence>
<dbReference type="AlphaFoldDB" id="A0C485"/>
<dbReference type="GO" id="GO:0043565">
    <property type="term" value="F:sequence-specific DNA binding"/>
    <property type="evidence" value="ECO:0007669"/>
    <property type="project" value="InterPro"/>
</dbReference>
<keyword evidence="5" id="KW-0175">Coiled coil</keyword>
<organism evidence="8 9">
    <name type="scientific">Paramecium tetraurelia</name>
    <dbReference type="NCBI Taxonomy" id="5888"/>
    <lineage>
        <taxon>Eukaryota</taxon>
        <taxon>Sar</taxon>
        <taxon>Alveolata</taxon>
        <taxon>Ciliophora</taxon>
        <taxon>Intramacronucleata</taxon>
        <taxon>Oligohymenophorea</taxon>
        <taxon>Peniculida</taxon>
        <taxon>Parameciidae</taxon>
        <taxon>Paramecium</taxon>
    </lineage>
</organism>
<dbReference type="Proteomes" id="UP000000600">
    <property type="component" value="Unassembled WGS sequence"/>
</dbReference>
<dbReference type="FunFam" id="1.10.10.10:FF:000334">
    <property type="entry name" value="Heat shock factor protein 2"/>
    <property type="match status" value="1"/>
</dbReference>
<evidence type="ECO:0000256" key="6">
    <source>
        <dbReference type="SAM" id="MobiDB-lite"/>
    </source>
</evidence>
<dbReference type="Pfam" id="PF00447">
    <property type="entry name" value="HSF_DNA-bind"/>
    <property type="match status" value="1"/>
</dbReference>
<keyword evidence="3" id="KW-0539">Nucleus</keyword>
<dbReference type="PRINTS" id="PR00056">
    <property type="entry name" value="HSFDOMAIN"/>
</dbReference>
<dbReference type="RefSeq" id="XP_001432999.1">
    <property type="nucleotide sequence ID" value="XM_001432962.1"/>
</dbReference>
<protein>
    <recommendedName>
        <fullName evidence="7">HSF-type DNA-binding domain-containing protein</fullName>
    </recommendedName>
</protein>
<evidence type="ECO:0000256" key="2">
    <source>
        <dbReference type="ARBA" id="ARBA00023125"/>
    </source>
</evidence>
<dbReference type="eggNOG" id="KOG0627">
    <property type="taxonomic scope" value="Eukaryota"/>
</dbReference>
<evidence type="ECO:0000256" key="5">
    <source>
        <dbReference type="SAM" id="Coils"/>
    </source>
</evidence>
<dbReference type="GeneID" id="5018784"/>
<evidence type="ECO:0000259" key="7">
    <source>
        <dbReference type="SMART" id="SM00415"/>
    </source>
</evidence>
<dbReference type="GO" id="GO:0005634">
    <property type="term" value="C:nucleus"/>
    <property type="evidence" value="ECO:0007669"/>
    <property type="project" value="UniProtKB-SubCell"/>
</dbReference>
<gene>
    <name evidence="8" type="ORF">GSPATT00035082001</name>
</gene>
<dbReference type="KEGG" id="ptm:GSPATT00035082001"/>
<dbReference type="InterPro" id="IPR036388">
    <property type="entry name" value="WH-like_DNA-bd_sf"/>
</dbReference>
<feature type="coiled-coil region" evidence="5">
    <location>
        <begin position="94"/>
        <end position="137"/>
    </location>
</feature>
<dbReference type="InterPro" id="IPR036390">
    <property type="entry name" value="WH_DNA-bd_sf"/>
</dbReference>
<evidence type="ECO:0000256" key="1">
    <source>
        <dbReference type="ARBA" id="ARBA00004123"/>
    </source>
</evidence>
<dbReference type="InParanoid" id="A0C485"/>
<dbReference type="STRING" id="5888.A0C485"/>
<accession>A0C485</accession>
<name>A0C485_PARTE</name>
<dbReference type="Gene3D" id="1.10.10.10">
    <property type="entry name" value="Winged helix-like DNA-binding domain superfamily/Winged helix DNA-binding domain"/>
    <property type="match status" value="1"/>
</dbReference>
<dbReference type="PANTHER" id="PTHR10015:SF206">
    <property type="entry name" value="HSF-TYPE DNA-BINDING DOMAIN-CONTAINING PROTEIN"/>
    <property type="match status" value="1"/>
</dbReference>
<dbReference type="SUPFAM" id="SSF46785">
    <property type="entry name" value="Winged helix' DNA-binding domain"/>
    <property type="match status" value="1"/>
</dbReference>